<name>A0A2P8DGA5_9ACTN</name>
<evidence type="ECO:0008006" key="4">
    <source>
        <dbReference type="Google" id="ProtNLM"/>
    </source>
</evidence>
<sequence length="377" mass="41296">MDPAHTLTCPHCSWSIPAAGPGDPFSELVRELHLQNMHPGTTESAHPAPADARAGTTASEYRGDLAILYPRFQPARESGGRWVACGPAGTSPQDGRDCLASFFLKQCAEEQEDERRREYGEAAHLLDWEAHDELVVLGQRYRIVRIERYVPLIDGVPEPPRSSDSTAARGPDATHTAGGEDLSIHAPAGADDAALTAMLRRLVPAGGPVPAEVTEDALVRNETHPDLIRLRPGFELLTREAETGWRPVGEEHSTPAAARNALRAHLEARSCDDDWNTAPVREREACARALAHYEKATPDTVTVLDRDYRLVRVIRVVRQGFDGLESPRESDFDPYLPPAAQYEQDADQGLLRPDDDAPPSRPGKDTARFIPGAQNGR</sequence>
<dbReference type="RefSeq" id="WP_106584192.1">
    <property type="nucleotide sequence ID" value="NZ_PYGA01000012.1"/>
</dbReference>
<protein>
    <recommendedName>
        <fullName evidence="4">PE-PGRS family protein</fullName>
    </recommendedName>
</protein>
<dbReference type="InterPro" id="IPR045998">
    <property type="entry name" value="DUF5954"/>
</dbReference>
<reference evidence="2 3" key="1">
    <citation type="submission" date="2018-03" db="EMBL/GenBank/DDBJ databases">
        <title>Genomic Encyclopedia of Archaeal and Bacterial Type Strains, Phase II (KMG-II): from individual species to whole genera.</title>
        <authorList>
            <person name="Goeker M."/>
        </authorList>
    </citation>
    <scope>NUCLEOTIDE SEQUENCE [LARGE SCALE GENOMIC DNA]</scope>
    <source>
        <strain evidence="2 3">DSM 45312</strain>
    </source>
</reference>
<dbReference type="OrthoDB" id="3450280at2"/>
<evidence type="ECO:0000256" key="1">
    <source>
        <dbReference type="SAM" id="MobiDB-lite"/>
    </source>
</evidence>
<comment type="caution">
    <text evidence="2">The sequence shown here is derived from an EMBL/GenBank/DDBJ whole genome shotgun (WGS) entry which is preliminary data.</text>
</comment>
<feature type="region of interest" description="Disordered" evidence="1">
    <location>
        <begin position="154"/>
        <end position="186"/>
    </location>
</feature>
<dbReference type="Proteomes" id="UP000240542">
    <property type="component" value="Unassembled WGS sequence"/>
</dbReference>
<keyword evidence="3" id="KW-1185">Reference proteome</keyword>
<dbReference type="AlphaFoldDB" id="A0A2P8DGA5"/>
<accession>A0A2P8DGA5</accession>
<organism evidence="2 3">
    <name type="scientific">Murinocardiopsis flavida</name>
    <dbReference type="NCBI Taxonomy" id="645275"/>
    <lineage>
        <taxon>Bacteria</taxon>
        <taxon>Bacillati</taxon>
        <taxon>Actinomycetota</taxon>
        <taxon>Actinomycetes</taxon>
        <taxon>Streptosporangiales</taxon>
        <taxon>Nocardiopsidaceae</taxon>
        <taxon>Murinocardiopsis</taxon>
    </lineage>
</organism>
<dbReference type="Pfam" id="PF19379">
    <property type="entry name" value="DUF5954"/>
    <property type="match status" value="1"/>
</dbReference>
<evidence type="ECO:0000313" key="3">
    <source>
        <dbReference type="Proteomes" id="UP000240542"/>
    </source>
</evidence>
<gene>
    <name evidence="2" type="ORF">CLV63_112111</name>
</gene>
<dbReference type="EMBL" id="PYGA01000012">
    <property type="protein sequence ID" value="PSK96229.1"/>
    <property type="molecule type" value="Genomic_DNA"/>
</dbReference>
<feature type="region of interest" description="Disordered" evidence="1">
    <location>
        <begin position="325"/>
        <end position="377"/>
    </location>
</feature>
<evidence type="ECO:0000313" key="2">
    <source>
        <dbReference type="EMBL" id="PSK96229.1"/>
    </source>
</evidence>
<proteinExistence type="predicted"/>